<accession>A0AA38I8A1</accession>
<proteinExistence type="predicted"/>
<dbReference type="AlphaFoldDB" id="A0AA38I8A1"/>
<organism evidence="2 3">
    <name type="scientific">Zophobas morio</name>
    <dbReference type="NCBI Taxonomy" id="2755281"/>
    <lineage>
        <taxon>Eukaryota</taxon>
        <taxon>Metazoa</taxon>
        <taxon>Ecdysozoa</taxon>
        <taxon>Arthropoda</taxon>
        <taxon>Hexapoda</taxon>
        <taxon>Insecta</taxon>
        <taxon>Pterygota</taxon>
        <taxon>Neoptera</taxon>
        <taxon>Endopterygota</taxon>
        <taxon>Coleoptera</taxon>
        <taxon>Polyphaga</taxon>
        <taxon>Cucujiformia</taxon>
        <taxon>Tenebrionidae</taxon>
        <taxon>Zophobas</taxon>
    </lineage>
</organism>
<sequence length="114" mass="12310">MQQPLTLPDVGRDIALPPYQMDRGSASVWSRWPPEGRRTPAVKVPGSATGFAKTPLFGYRFHVRAQLSANARFLGVPAIRDQLVPPGAAYFDVKLCGEKMAPGGEASPPHLSRA</sequence>
<comment type="caution">
    <text evidence="2">The sequence shown here is derived from an EMBL/GenBank/DDBJ whole genome shotgun (WGS) entry which is preliminary data.</text>
</comment>
<gene>
    <name evidence="2" type="ORF">Zmor_016801</name>
</gene>
<evidence type="ECO:0000256" key="1">
    <source>
        <dbReference type="SAM" id="MobiDB-lite"/>
    </source>
</evidence>
<evidence type="ECO:0000313" key="2">
    <source>
        <dbReference type="EMBL" id="KAJ3650719.1"/>
    </source>
</evidence>
<reference evidence="2" key="1">
    <citation type="journal article" date="2023" name="G3 (Bethesda)">
        <title>Whole genome assemblies of Zophobas morio and Tenebrio molitor.</title>
        <authorList>
            <person name="Kaur S."/>
            <person name="Stinson S.A."/>
            <person name="diCenzo G.C."/>
        </authorList>
    </citation>
    <scope>NUCLEOTIDE SEQUENCE</scope>
    <source>
        <strain evidence="2">QUZm001</strain>
    </source>
</reference>
<evidence type="ECO:0000313" key="3">
    <source>
        <dbReference type="Proteomes" id="UP001168821"/>
    </source>
</evidence>
<dbReference type="EMBL" id="JALNTZ010000005">
    <property type="protein sequence ID" value="KAJ3650719.1"/>
    <property type="molecule type" value="Genomic_DNA"/>
</dbReference>
<feature type="region of interest" description="Disordered" evidence="1">
    <location>
        <begin position="24"/>
        <end position="45"/>
    </location>
</feature>
<dbReference type="Proteomes" id="UP001168821">
    <property type="component" value="Unassembled WGS sequence"/>
</dbReference>
<protein>
    <submittedName>
        <fullName evidence="2">Uncharacterized protein</fullName>
    </submittedName>
</protein>
<name>A0AA38I8A1_9CUCU</name>
<keyword evidence="3" id="KW-1185">Reference proteome</keyword>